<protein>
    <submittedName>
        <fullName evidence="1">Uncharacterized protein</fullName>
    </submittedName>
</protein>
<dbReference type="EMBL" id="AKWW02000019">
    <property type="protein sequence ID" value="EMF43859.1"/>
    <property type="molecule type" value="Genomic_DNA"/>
</dbReference>
<evidence type="ECO:0000313" key="2">
    <source>
        <dbReference type="Proteomes" id="UP000011754"/>
    </source>
</evidence>
<comment type="caution">
    <text evidence="1">The sequence shown here is derived from an EMBL/GenBank/DDBJ whole genome shotgun (WGS) entry which is preliminary data.</text>
</comment>
<evidence type="ECO:0000313" key="1">
    <source>
        <dbReference type="EMBL" id="EMF43859.1"/>
    </source>
</evidence>
<dbReference type="AlphaFoldDB" id="M3CQG2"/>
<name>M3CQG2_LEPIR</name>
<organism evidence="1 2">
    <name type="scientific">Leptospira interrogans serovar Lora str. TE 1992</name>
    <dbReference type="NCBI Taxonomy" id="1193028"/>
    <lineage>
        <taxon>Bacteria</taxon>
        <taxon>Pseudomonadati</taxon>
        <taxon>Spirochaetota</taxon>
        <taxon>Spirochaetia</taxon>
        <taxon>Leptospirales</taxon>
        <taxon>Leptospiraceae</taxon>
        <taxon>Leptospira</taxon>
    </lineage>
</organism>
<dbReference type="Proteomes" id="UP000011754">
    <property type="component" value="Unassembled WGS sequence"/>
</dbReference>
<accession>M3CQG2</accession>
<sequence length="39" mass="4848">MFKEYQALLFVLNFWNLFLKSDLISFELNPRIYEYITKV</sequence>
<gene>
    <name evidence="1" type="ORF">LEP1GSC067_1673</name>
</gene>
<proteinExistence type="predicted"/>
<reference evidence="1 2" key="1">
    <citation type="submission" date="2013-01" db="EMBL/GenBank/DDBJ databases">
        <authorList>
            <person name="Harkins D.M."/>
            <person name="Durkin A.S."/>
            <person name="Brinkac L.M."/>
            <person name="Haft D.H."/>
            <person name="Selengut J.D."/>
            <person name="Sanka R."/>
            <person name="DePew J."/>
            <person name="Purushe J."/>
            <person name="Hartskeerl R.A."/>
            <person name="Ahmed A."/>
            <person name="van der Linden H."/>
            <person name="Goris M.G.A."/>
            <person name="Vinetz J.M."/>
            <person name="Sutton G.G."/>
            <person name="Nierman W.C."/>
            <person name="Fouts D.E."/>
        </authorList>
    </citation>
    <scope>NUCLEOTIDE SEQUENCE [LARGE SCALE GENOMIC DNA]</scope>
    <source>
        <strain evidence="1 2">TE 1992</strain>
    </source>
</reference>